<dbReference type="AlphaFoldDB" id="A0A6J6BQ98"/>
<dbReference type="Gene3D" id="3.90.320.10">
    <property type="match status" value="1"/>
</dbReference>
<name>A0A6J6BQ98_9ZZZZ</name>
<feature type="domain" description="PD-(D/E)XK endonuclease-like" evidence="1">
    <location>
        <begin position="94"/>
        <end position="227"/>
    </location>
</feature>
<accession>A0A6J6BQ98</accession>
<organism evidence="2">
    <name type="scientific">freshwater metagenome</name>
    <dbReference type="NCBI Taxonomy" id="449393"/>
    <lineage>
        <taxon>unclassified sequences</taxon>
        <taxon>metagenomes</taxon>
        <taxon>ecological metagenomes</taxon>
    </lineage>
</organism>
<dbReference type="EMBL" id="CAEZSI010000075">
    <property type="protein sequence ID" value="CAB4540904.1"/>
    <property type="molecule type" value="Genomic_DNA"/>
</dbReference>
<dbReference type="InterPro" id="IPR038726">
    <property type="entry name" value="PDDEXK_AddAB-type"/>
</dbReference>
<protein>
    <submittedName>
        <fullName evidence="2">Unannotated protein</fullName>
    </submittedName>
</protein>
<sequence>MSVASDTIALMKKPLKPARENISPSDLTFGLSTCKRCLWVKYWYKVTAPMVMPLVGTFSSLQEEYFQNADMPSIDPSLRPGKVTKWGEFVKSKPIQVNGQDTRWRILGKYDLVSTNDDGTAGLIDCKVSDSERDSGAFYSPQLEAYAFALENPAAGKSVEVASMGLLVWKPTHTVGDSPANAGFGVYQKYVPVERDHDNFMSVIADFITVLEGDIPDAGSTCQTCAFLTTRNALDLL</sequence>
<proteinExistence type="predicted"/>
<evidence type="ECO:0000313" key="2">
    <source>
        <dbReference type="EMBL" id="CAB4540904.1"/>
    </source>
</evidence>
<dbReference type="Pfam" id="PF12705">
    <property type="entry name" value="PDDEXK_1"/>
    <property type="match status" value="1"/>
</dbReference>
<reference evidence="2" key="1">
    <citation type="submission" date="2020-05" db="EMBL/GenBank/DDBJ databases">
        <authorList>
            <person name="Chiriac C."/>
            <person name="Salcher M."/>
            <person name="Ghai R."/>
            <person name="Kavagutti S V."/>
        </authorList>
    </citation>
    <scope>NUCLEOTIDE SEQUENCE</scope>
</reference>
<evidence type="ECO:0000259" key="1">
    <source>
        <dbReference type="Pfam" id="PF12705"/>
    </source>
</evidence>
<gene>
    <name evidence="2" type="ORF">UFOPK1412_00643</name>
</gene>
<dbReference type="InterPro" id="IPR011604">
    <property type="entry name" value="PDDEXK-like_dom_sf"/>
</dbReference>